<dbReference type="InterPro" id="IPR029058">
    <property type="entry name" value="AB_hydrolase_fold"/>
</dbReference>
<sequence length="99" mass="10769">MIGLVQERGPCRITTAHNPSRSTHTRGTMRNMMYIHQPVGIGFPHGTLSVGASCIGRTELLADLPSRLPLLASCAERSGALDRVIRRALRTLLRPTIAP</sequence>
<dbReference type="AlphaFoldDB" id="A0AAD7C0F2"/>
<gene>
    <name evidence="1" type="ORF">FB45DRAFT_483753</name>
</gene>
<accession>A0AAD7C0F2</accession>
<evidence type="ECO:0000313" key="1">
    <source>
        <dbReference type="EMBL" id="KAJ7635328.1"/>
    </source>
</evidence>
<name>A0AAD7C0F2_9AGAR</name>
<keyword evidence="2" id="KW-1185">Reference proteome</keyword>
<reference evidence="1" key="1">
    <citation type="submission" date="2023-03" db="EMBL/GenBank/DDBJ databases">
        <title>Massive genome expansion in bonnet fungi (Mycena s.s.) driven by repeated elements and novel gene families across ecological guilds.</title>
        <authorList>
            <consortium name="Lawrence Berkeley National Laboratory"/>
            <person name="Harder C.B."/>
            <person name="Miyauchi S."/>
            <person name="Viragh M."/>
            <person name="Kuo A."/>
            <person name="Thoen E."/>
            <person name="Andreopoulos B."/>
            <person name="Lu D."/>
            <person name="Skrede I."/>
            <person name="Drula E."/>
            <person name="Henrissat B."/>
            <person name="Morin E."/>
            <person name="Kohler A."/>
            <person name="Barry K."/>
            <person name="LaButti K."/>
            <person name="Morin E."/>
            <person name="Salamov A."/>
            <person name="Lipzen A."/>
            <person name="Mereny Z."/>
            <person name="Hegedus B."/>
            <person name="Baldrian P."/>
            <person name="Stursova M."/>
            <person name="Weitz H."/>
            <person name="Taylor A."/>
            <person name="Grigoriev I.V."/>
            <person name="Nagy L.G."/>
            <person name="Martin F."/>
            <person name="Kauserud H."/>
        </authorList>
    </citation>
    <scope>NUCLEOTIDE SEQUENCE</scope>
    <source>
        <strain evidence="1">9284</strain>
    </source>
</reference>
<dbReference type="Proteomes" id="UP001221142">
    <property type="component" value="Unassembled WGS sequence"/>
</dbReference>
<protein>
    <submittedName>
        <fullName evidence="1">Uncharacterized protein</fullName>
    </submittedName>
</protein>
<organism evidence="1 2">
    <name type="scientific">Roridomyces roridus</name>
    <dbReference type="NCBI Taxonomy" id="1738132"/>
    <lineage>
        <taxon>Eukaryota</taxon>
        <taxon>Fungi</taxon>
        <taxon>Dikarya</taxon>
        <taxon>Basidiomycota</taxon>
        <taxon>Agaricomycotina</taxon>
        <taxon>Agaricomycetes</taxon>
        <taxon>Agaricomycetidae</taxon>
        <taxon>Agaricales</taxon>
        <taxon>Marasmiineae</taxon>
        <taxon>Mycenaceae</taxon>
        <taxon>Roridomyces</taxon>
    </lineage>
</organism>
<proteinExistence type="predicted"/>
<comment type="caution">
    <text evidence="1">The sequence shown here is derived from an EMBL/GenBank/DDBJ whole genome shotgun (WGS) entry which is preliminary data.</text>
</comment>
<dbReference type="EMBL" id="JARKIF010000007">
    <property type="protein sequence ID" value="KAJ7635328.1"/>
    <property type="molecule type" value="Genomic_DNA"/>
</dbReference>
<evidence type="ECO:0000313" key="2">
    <source>
        <dbReference type="Proteomes" id="UP001221142"/>
    </source>
</evidence>
<dbReference type="Gene3D" id="3.40.50.1820">
    <property type="entry name" value="alpha/beta hydrolase"/>
    <property type="match status" value="1"/>
</dbReference>